<organism evidence="1 2">
    <name type="scientific">Cryptotermes secundus</name>
    <dbReference type="NCBI Taxonomy" id="105785"/>
    <lineage>
        <taxon>Eukaryota</taxon>
        <taxon>Metazoa</taxon>
        <taxon>Ecdysozoa</taxon>
        <taxon>Arthropoda</taxon>
        <taxon>Hexapoda</taxon>
        <taxon>Insecta</taxon>
        <taxon>Pterygota</taxon>
        <taxon>Neoptera</taxon>
        <taxon>Polyneoptera</taxon>
        <taxon>Dictyoptera</taxon>
        <taxon>Blattodea</taxon>
        <taxon>Blattoidea</taxon>
        <taxon>Termitoidae</taxon>
        <taxon>Kalotermitidae</taxon>
        <taxon>Cryptotermitinae</taxon>
        <taxon>Cryptotermes</taxon>
    </lineage>
</organism>
<dbReference type="InParanoid" id="A0A2J7R1Z1"/>
<proteinExistence type="predicted"/>
<evidence type="ECO:0000313" key="2">
    <source>
        <dbReference type="Proteomes" id="UP000235965"/>
    </source>
</evidence>
<dbReference type="AlphaFoldDB" id="A0A2J7R1Z1"/>
<accession>A0A2J7R1Z1</accession>
<keyword evidence="2" id="KW-1185">Reference proteome</keyword>
<evidence type="ECO:0000313" key="1">
    <source>
        <dbReference type="EMBL" id="PNF34848.1"/>
    </source>
</evidence>
<name>A0A2J7R1Z1_9NEOP</name>
<reference evidence="1 2" key="1">
    <citation type="submission" date="2017-12" db="EMBL/GenBank/DDBJ databases">
        <title>Hemimetabolous genomes reveal molecular basis of termite eusociality.</title>
        <authorList>
            <person name="Harrison M.C."/>
            <person name="Jongepier E."/>
            <person name="Robertson H.M."/>
            <person name="Arning N."/>
            <person name="Bitard-Feildel T."/>
            <person name="Chao H."/>
            <person name="Childers C.P."/>
            <person name="Dinh H."/>
            <person name="Doddapaneni H."/>
            <person name="Dugan S."/>
            <person name="Gowin J."/>
            <person name="Greiner C."/>
            <person name="Han Y."/>
            <person name="Hu H."/>
            <person name="Hughes D.S.T."/>
            <person name="Huylmans A.-K."/>
            <person name="Kemena C."/>
            <person name="Kremer L.P.M."/>
            <person name="Lee S.L."/>
            <person name="Lopez-Ezquerra A."/>
            <person name="Mallet L."/>
            <person name="Monroy-Kuhn J.M."/>
            <person name="Moser A."/>
            <person name="Murali S.C."/>
            <person name="Muzny D.M."/>
            <person name="Otani S."/>
            <person name="Piulachs M.-D."/>
            <person name="Poelchau M."/>
            <person name="Qu J."/>
            <person name="Schaub F."/>
            <person name="Wada-Katsumata A."/>
            <person name="Worley K.C."/>
            <person name="Xie Q."/>
            <person name="Ylla G."/>
            <person name="Poulsen M."/>
            <person name="Gibbs R.A."/>
            <person name="Schal C."/>
            <person name="Richards S."/>
            <person name="Belles X."/>
            <person name="Korb J."/>
            <person name="Bornberg-Bauer E."/>
        </authorList>
    </citation>
    <scope>NUCLEOTIDE SEQUENCE [LARGE SCALE GENOMIC DNA]</scope>
    <source>
        <tissue evidence="1">Whole body</tissue>
    </source>
</reference>
<gene>
    <name evidence="1" type="ORF">B7P43_G03747</name>
</gene>
<protein>
    <submittedName>
        <fullName evidence="1">Uncharacterized protein</fullName>
    </submittedName>
</protein>
<comment type="caution">
    <text evidence="1">The sequence shown here is derived from an EMBL/GenBank/DDBJ whole genome shotgun (WGS) entry which is preliminary data.</text>
</comment>
<dbReference type="Proteomes" id="UP000235965">
    <property type="component" value="Unassembled WGS sequence"/>
</dbReference>
<dbReference type="EMBL" id="NEVH01008202">
    <property type="protein sequence ID" value="PNF34848.1"/>
    <property type="molecule type" value="Genomic_DNA"/>
</dbReference>
<sequence>MEADAMEEVEIEIRRSKRRSCDGRQGSCKVRVRLLNQRRELREKEDLNCYQKRN</sequence>